<name>A0A3P6Q2V2_CYLGO</name>
<feature type="non-terminal residue" evidence="2">
    <location>
        <position position="1"/>
    </location>
</feature>
<sequence>EIRQVCETSSGDYHQLGPVSSKPASTVINNIDEEYQRFQHFHNCAEEAESPRKYRKTSFTGDFGADAKVNEHEPQVITD</sequence>
<dbReference type="EMBL" id="UYRV01000132">
    <property type="protein sequence ID" value="VDK42759.1"/>
    <property type="molecule type" value="Genomic_DNA"/>
</dbReference>
<organism evidence="2 3">
    <name type="scientific">Cylicostephanus goldi</name>
    <name type="common">Nematode worm</name>
    <dbReference type="NCBI Taxonomy" id="71465"/>
    <lineage>
        <taxon>Eukaryota</taxon>
        <taxon>Metazoa</taxon>
        <taxon>Ecdysozoa</taxon>
        <taxon>Nematoda</taxon>
        <taxon>Chromadorea</taxon>
        <taxon>Rhabditida</taxon>
        <taxon>Rhabditina</taxon>
        <taxon>Rhabditomorpha</taxon>
        <taxon>Strongyloidea</taxon>
        <taxon>Strongylidae</taxon>
        <taxon>Cylicostephanus</taxon>
    </lineage>
</organism>
<dbReference type="AlphaFoldDB" id="A0A3P6Q2V2"/>
<accession>A0A3P6Q2V2</accession>
<keyword evidence="3" id="KW-1185">Reference proteome</keyword>
<protein>
    <submittedName>
        <fullName evidence="2">Uncharacterized protein</fullName>
    </submittedName>
</protein>
<reference evidence="2 3" key="1">
    <citation type="submission" date="2018-11" db="EMBL/GenBank/DDBJ databases">
        <authorList>
            <consortium name="Pathogen Informatics"/>
        </authorList>
    </citation>
    <scope>NUCLEOTIDE SEQUENCE [LARGE SCALE GENOMIC DNA]</scope>
</reference>
<gene>
    <name evidence="2" type="ORF">CGOC_LOCUS120</name>
</gene>
<feature type="compositionally biased region" description="Polar residues" evidence="1">
    <location>
        <begin position="1"/>
        <end position="12"/>
    </location>
</feature>
<dbReference type="Proteomes" id="UP000271889">
    <property type="component" value="Unassembled WGS sequence"/>
</dbReference>
<evidence type="ECO:0000313" key="2">
    <source>
        <dbReference type="EMBL" id="VDK42759.1"/>
    </source>
</evidence>
<feature type="region of interest" description="Disordered" evidence="1">
    <location>
        <begin position="1"/>
        <end position="24"/>
    </location>
</feature>
<evidence type="ECO:0000313" key="3">
    <source>
        <dbReference type="Proteomes" id="UP000271889"/>
    </source>
</evidence>
<evidence type="ECO:0000256" key="1">
    <source>
        <dbReference type="SAM" id="MobiDB-lite"/>
    </source>
</evidence>
<proteinExistence type="predicted"/>